<reference evidence="1" key="2">
    <citation type="submission" date="2020-11" db="EMBL/GenBank/DDBJ databases">
        <authorList>
            <person name="McCartney M.A."/>
            <person name="Auch B."/>
            <person name="Kono T."/>
            <person name="Mallez S."/>
            <person name="Becker A."/>
            <person name="Gohl D.M."/>
            <person name="Silverstein K.A.T."/>
            <person name="Koren S."/>
            <person name="Bechman K.B."/>
            <person name="Herman A."/>
            <person name="Abrahante J.E."/>
            <person name="Garbe J."/>
        </authorList>
    </citation>
    <scope>NUCLEOTIDE SEQUENCE</scope>
    <source>
        <strain evidence="1">Duluth1</strain>
        <tissue evidence="1">Whole animal</tissue>
    </source>
</reference>
<gene>
    <name evidence="1" type="ORF">DPMN_005541</name>
</gene>
<dbReference type="EMBL" id="JAIWYP010000001">
    <property type="protein sequence ID" value="KAH3881615.1"/>
    <property type="molecule type" value="Genomic_DNA"/>
</dbReference>
<name>A0A9D4MQK2_DREPO</name>
<sequence>MDNNKNNELVVINSHIFNKRWTYNIMVVVHTPVSFHTNNNNNTAVVAVNNNRVVVNSDLLVAIKYYSINTIYNNCFVVNNSSTYNKSIYTWVELHDKLCTQYIDDDKSRNLTPTC</sequence>
<accession>A0A9D4MQK2</accession>
<evidence type="ECO:0000313" key="2">
    <source>
        <dbReference type="Proteomes" id="UP000828390"/>
    </source>
</evidence>
<protein>
    <submittedName>
        <fullName evidence="1">Uncharacterized protein</fullName>
    </submittedName>
</protein>
<keyword evidence="2" id="KW-1185">Reference proteome</keyword>
<proteinExistence type="predicted"/>
<comment type="caution">
    <text evidence="1">The sequence shown here is derived from an EMBL/GenBank/DDBJ whole genome shotgun (WGS) entry which is preliminary data.</text>
</comment>
<evidence type="ECO:0000313" key="1">
    <source>
        <dbReference type="EMBL" id="KAH3881615.1"/>
    </source>
</evidence>
<organism evidence="1 2">
    <name type="scientific">Dreissena polymorpha</name>
    <name type="common">Zebra mussel</name>
    <name type="synonym">Mytilus polymorpha</name>
    <dbReference type="NCBI Taxonomy" id="45954"/>
    <lineage>
        <taxon>Eukaryota</taxon>
        <taxon>Metazoa</taxon>
        <taxon>Spiralia</taxon>
        <taxon>Lophotrochozoa</taxon>
        <taxon>Mollusca</taxon>
        <taxon>Bivalvia</taxon>
        <taxon>Autobranchia</taxon>
        <taxon>Heteroconchia</taxon>
        <taxon>Euheterodonta</taxon>
        <taxon>Imparidentia</taxon>
        <taxon>Neoheterodontei</taxon>
        <taxon>Myida</taxon>
        <taxon>Dreissenoidea</taxon>
        <taxon>Dreissenidae</taxon>
        <taxon>Dreissena</taxon>
    </lineage>
</organism>
<dbReference type="AlphaFoldDB" id="A0A9D4MQK2"/>
<reference evidence="1" key="1">
    <citation type="journal article" date="2019" name="bioRxiv">
        <title>The Genome of the Zebra Mussel, Dreissena polymorpha: A Resource for Invasive Species Research.</title>
        <authorList>
            <person name="McCartney M.A."/>
            <person name="Auch B."/>
            <person name="Kono T."/>
            <person name="Mallez S."/>
            <person name="Zhang Y."/>
            <person name="Obille A."/>
            <person name="Becker A."/>
            <person name="Abrahante J.E."/>
            <person name="Garbe J."/>
            <person name="Badalamenti J.P."/>
            <person name="Herman A."/>
            <person name="Mangelson H."/>
            <person name="Liachko I."/>
            <person name="Sullivan S."/>
            <person name="Sone E.D."/>
            <person name="Koren S."/>
            <person name="Silverstein K.A.T."/>
            <person name="Beckman K.B."/>
            <person name="Gohl D.M."/>
        </authorList>
    </citation>
    <scope>NUCLEOTIDE SEQUENCE</scope>
    <source>
        <strain evidence="1">Duluth1</strain>
        <tissue evidence="1">Whole animal</tissue>
    </source>
</reference>
<dbReference type="Proteomes" id="UP000828390">
    <property type="component" value="Unassembled WGS sequence"/>
</dbReference>